<sequence length="630" mass="68729">MCISGLMLIFVCMCVHFFLCSTNVVMNYSEIESKVREATNDDPWGPSGQLMGEIAKATFMYEQFPELMNMLWSRMLKDNKKNWRRVYKSLLLLAYLIRNGSERVVTSAREHIYDLRSLENYHFVDEHGKDQGINIRQKVKELVEFAQDDDRLREERKKAKKNKDKYVGVSSDSVGGFRYSERYDPEPKSKWDEEWDKNKSAFPFSDKLGELSDKIGSTIDDTISKFRRKDREDSPERCSDSDEEKKVRRGRSPKGEFKDEEETVTTKHIHITQATETTTTRHKRTANPSKTIDLGAAAHYTGDKASPEQNASTLTPQSSVKTPVPSSKSSGDLVDLFDGSSQSAGGSTDLFGGFADFGSAAASGSFPSQATSGNGDFGDWSAFNQAPPGPAASSGELFSSAPQPTAELVSGSQAALGPPPAASNSTDLFDLMGSPQATMTSSQSMNFSLMSTNTVGLGLPMSRSQNTDMVQKSVSKTLPSTWSDPSVNISLDNLLPGMQPSKPQQPSLNTMIQQQNMQQPLNMMTQSFGAVNLSSPSNMLPVRPQTTSLMGAPMPMSMPSVMTGTMGMAPLGNTPMMNQSMMGMNMNLGMSAAGMGLTGTMGVGMPSMTMTSGTVQPKQDAFANFANFSK</sequence>
<dbReference type="Proteomes" id="UP000694385">
    <property type="component" value="Unassembled WGS sequence"/>
</dbReference>
<dbReference type="InterPro" id="IPR013809">
    <property type="entry name" value="ENTH"/>
</dbReference>
<dbReference type="PANTHER" id="PTHR12276:SF45">
    <property type="entry name" value="CLATHRIN INTERACTOR 1"/>
    <property type="match status" value="1"/>
</dbReference>
<dbReference type="GO" id="GO:0006897">
    <property type="term" value="P:endocytosis"/>
    <property type="evidence" value="ECO:0007669"/>
    <property type="project" value="TreeGrafter"/>
</dbReference>
<dbReference type="SMART" id="SM00273">
    <property type="entry name" value="ENTH"/>
    <property type="match status" value="1"/>
</dbReference>
<dbReference type="CDD" id="cd16989">
    <property type="entry name" value="ENTH_EpsinR"/>
    <property type="match status" value="1"/>
</dbReference>
<dbReference type="AlphaFoldDB" id="A0A8C5NY54"/>
<dbReference type="GeneTree" id="ENSGT00940000155650"/>
<dbReference type="GO" id="GO:0005886">
    <property type="term" value="C:plasma membrane"/>
    <property type="evidence" value="ECO:0007669"/>
    <property type="project" value="TreeGrafter"/>
</dbReference>
<evidence type="ECO:0000256" key="3">
    <source>
        <dbReference type="SAM" id="MobiDB-lite"/>
    </source>
</evidence>
<feature type="compositionally biased region" description="Basic and acidic residues" evidence="3">
    <location>
        <begin position="229"/>
        <end position="246"/>
    </location>
</feature>
<dbReference type="GO" id="GO:0005768">
    <property type="term" value="C:endosome"/>
    <property type="evidence" value="ECO:0007669"/>
    <property type="project" value="TreeGrafter"/>
</dbReference>
<gene>
    <name evidence="6" type="primary">Clint1</name>
</gene>
<evidence type="ECO:0000313" key="7">
    <source>
        <dbReference type="Proteomes" id="UP000694385"/>
    </source>
</evidence>
<reference evidence="6" key="1">
    <citation type="submission" date="2025-08" db="UniProtKB">
        <authorList>
            <consortium name="Ensembl"/>
        </authorList>
    </citation>
    <scope>IDENTIFICATION</scope>
</reference>
<protein>
    <recommendedName>
        <fullName evidence="5">ENTH domain-containing protein</fullName>
    </recommendedName>
</protein>
<comment type="similarity">
    <text evidence="1">Belongs to the epsin family.</text>
</comment>
<dbReference type="Pfam" id="PF01417">
    <property type="entry name" value="ENTH"/>
    <property type="match status" value="1"/>
</dbReference>
<dbReference type="GO" id="GO:0005543">
    <property type="term" value="F:phospholipid binding"/>
    <property type="evidence" value="ECO:0007669"/>
    <property type="project" value="TreeGrafter"/>
</dbReference>
<feature type="compositionally biased region" description="Polar residues" evidence="3">
    <location>
        <begin position="307"/>
        <end position="317"/>
    </location>
</feature>
<dbReference type="FunFam" id="1.25.40.90:FF:000006">
    <property type="entry name" value="Clathrin interactor 1"/>
    <property type="match status" value="1"/>
</dbReference>
<dbReference type="PROSITE" id="PS50942">
    <property type="entry name" value="ENTH"/>
    <property type="match status" value="1"/>
</dbReference>
<dbReference type="InterPro" id="IPR008942">
    <property type="entry name" value="ENTH_VHS"/>
</dbReference>
<evidence type="ECO:0000256" key="4">
    <source>
        <dbReference type="SAM" id="SignalP"/>
    </source>
</evidence>
<reference evidence="6" key="2">
    <citation type="submission" date="2025-09" db="UniProtKB">
        <authorList>
            <consortium name="Ensembl"/>
        </authorList>
    </citation>
    <scope>IDENTIFICATION</scope>
</reference>
<evidence type="ECO:0000256" key="1">
    <source>
        <dbReference type="ARBA" id="ARBA00010130"/>
    </source>
</evidence>
<keyword evidence="4" id="KW-0732">Signal</keyword>
<dbReference type="GO" id="GO:0030276">
    <property type="term" value="F:clathrin binding"/>
    <property type="evidence" value="ECO:0007669"/>
    <property type="project" value="TreeGrafter"/>
</dbReference>
<dbReference type="OMA" id="QTSMAQP"/>
<dbReference type="Gene3D" id="1.25.40.90">
    <property type="match status" value="1"/>
</dbReference>
<feature type="chain" id="PRO_5034072100" description="ENTH domain-containing protein" evidence="4">
    <location>
        <begin position="23"/>
        <end position="630"/>
    </location>
</feature>
<keyword evidence="2" id="KW-0446">Lipid-binding</keyword>
<dbReference type="PANTHER" id="PTHR12276">
    <property type="entry name" value="EPSIN/ENT-RELATED"/>
    <property type="match status" value="1"/>
</dbReference>
<dbReference type="Ensembl" id="ENSJJAT00000015423.1">
    <property type="protein sequence ID" value="ENSJJAP00000008982.1"/>
    <property type="gene ID" value="ENSJJAG00000012991.1"/>
</dbReference>
<organism evidence="6 7">
    <name type="scientific">Jaculus jaculus</name>
    <name type="common">Lesser Egyptian jerboa</name>
    <dbReference type="NCBI Taxonomy" id="51337"/>
    <lineage>
        <taxon>Eukaryota</taxon>
        <taxon>Metazoa</taxon>
        <taxon>Chordata</taxon>
        <taxon>Craniata</taxon>
        <taxon>Vertebrata</taxon>
        <taxon>Euteleostomi</taxon>
        <taxon>Mammalia</taxon>
        <taxon>Eutheria</taxon>
        <taxon>Euarchontoglires</taxon>
        <taxon>Glires</taxon>
        <taxon>Rodentia</taxon>
        <taxon>Myomorpha</taxon>
        <taxon>Dipodoidea</taxon>
        <taxon>Dipodidae</taxon>
        <taxon>Dipodinae</taxon>
        <taxon>Jaculus</taxon>
    </lineage>
</organism>
<dbReference type="SUPFAM" id="SSF48464">
    <property type="entry name" value="ENTH/VHS domain"/>
    <property type="match status" value="1"/>
</dbReference>
<accession>A0A8C5NY54</accession>
<evidence type="ECO:0000313" key="6">
    <source>
        <dbReference type="Ensembl" id="ENSJJAP00000008982.1"/>
    </source>
</evidence>
<feature type="domain" description="ENTH" evidence="5">
    <location>
        <begin position="23"/>
        <end position="156"/>
    </location>
</feature>
<feature type="region of interest" description="Disordered" evidence="3">
    <location>
        <begin position="226"/>
        <end position="335"/>
    </location>
</feature>
<feature type="signal peptide" evidence="4">
    <location>
        <begin position="1"/>
        <end position="22"/>
    </location>
</feature>
<dbReference type="GO" id="GO:0030125">
    <property type="term" value="C:clathrin vesicle coat"/>
    <property type="evidence" value="ECO:0007669"/>
    <property type="project" value="TreeGrafter"/>
</dbReference>
<evidence type="ECO:0000256" key="2">
    <source>
        <dbReference type="ARBA" id="ARBA00023121"/>
    </source>
</evidence>
<feature type="region of interest" description="Disordered" evidence="3">
    <location>
        <begin position="363"/>
        <end position="428"/>
    </location>
</feature>
<feature type="compositionally biased region" description="Low complexity" evidence="3">
    <location>
        <begin position="318"/>
        <end position="330"/>
    </location>
</feature>
<name>A0A8C5NY54_JACJA</name>
<keyword evidence="7" id="KW-1185">Reference proteome</keyword>
<evidence type="ECO:0000259" key="5">
    <source>
        <dbReference type="PROSITE" id="PS50942"/>
    </source>
</evidence>
<proteinExistence type="inferred from homology"/>